<evidence type="ECO:0000256" key="1">
    <source>
        <dbReference type="SAM" id="Phobius"/>
    </source>
</evidence>
<gene>
    <name evidence="3" type="ORF">Q8A70_02595</name>
</gene>
<dbReference type="Proteomes" id="UP001230156">
    <property type="component" value="Unassembled WGS sequence"/>
</dbReference>
<protein>
    <recommendedName>
        <fullName evidence="5">VPLPA-CTERM sorting domain-containing protein</fullName>
    </recommendedName>
</protein>
<keyword evidence="1" id="KW-0812">Transmembrane</keyword>
<evidence type="ECO:0008006" key="5">
    <source>
        <dbReference type="Google" id="ProtNLM"/>
    </source>
</evidence>
<feature type="chain" id="PRO_5046903833" description="VPLPA-CTERM sorting domain-containing protein" evidence="2">
    <location>
        <begin position="32"/>
        <end position="240"/>
    </location>
</feature>
<sequence>MARKQDLKTRARIVGAAASIILGLTITEASATTVHTSSFLGTVTNFDGFESLPSSTNLPQNTVYSEGGIDVEYVGTGNGTWTTSSIAGKEGQRSWYQAWGGFGYTAIRLSSGADFHAIQFLAGSGWYPGVAPAFQFQLLDNGSVVDQGSVNFYTSDKPLRAFGFYGFSDATFDEVRLQSLGSDGPFNTSLIEGLALDSISIGTVAVSTTPIPAALPLFISALSGLGLVGWRRRRAQGAAA</sequence>
<evidence type="ECO:0000256" key="2">
    <source>
        <dbReference type="SAM" id="SignalP"/>
    </source>
</evidence>
<organism evidence="3 4">
    <name type="scientific">Dongia sedimenti</name>
    <dbReference type="NCBI Taxonomy" id="3064282"/>
    <lineage>
        <taxon>Bacteria</taxon>
        <taxon>Pseudomonadati</taxon>
        <taxon>Pseudomonadota</taxon>
        <taxon>Alphaproteobacteria</taxon>
        <taxon>Rhodospirillales</taxon>
        <taxon>Dongiaceae</taxon>
        <taxon>Dongia</taxon>
    </lineage>
</organism>
<accession>A0ABU0YII4</accession>
<reference evidence="4" key="1">
    <citation type="submission" date="2023-08" db="EMBL/GenBank/DDBJ databases">
        <title>Rhodospirillaceae gen. nov., a novel taxon isolated from the Yangtze River Yuezi River estuary sludge.</title>
        <authorList>
            <person name="Ruan L."/>
        </authorList>
    </citation>
    <scope>NUCLEOTIDE SEQUENCE [LARGE SCALE GENOMIC DNA]</scope>
    <source>
        <strain evidence="4">R-7</strain>
    </source>
</reference>
<evidence type="ECO:0000313" key="3">
    <source>
        <dbReference type="EMBL" id="MDQ7246533.1"/>
    </source>
</evidence>
<keyword evidence="4" id="KW-1185">Reference proteome</keyword>
<keyword evidence="1" id="KW-1133">Transmembrane helix</keyword>
<comment type="caution">
    <text evidence="3">The sequence shown here is derived from an EMBL/GenBank/DDBJ whole genome shotgun (WGS) entry which is preliminary data.</text>
</comment>
<evidence type="ECO:0000313" key="4">
    <source>
        <dbReference type="Proteomes" id="UP001230156"/>
    </source>
</evidence>
<keyword evidence="2" id="KW-0732">Signal</keyword>
<dbReference type="RefSeq" id="WP_379953925.1">
    <property type="nucleotide sequence ID" value="NZ_JAUYVI010000001.1"/>
</dbReference>
<feature type="signal peptide" evidence="2">
    <location>
        <begin position="1"/>
        <end position="31"/>
    </location>
</feature>
<name>A0ABU0YII4_9PROT</name>
<feature type="transmembrane region" description="Helical" evidence="1">
    <location>
        <begin position="213"/>
        <end position="230"/>
    </location>
</feature>
<dbReference type="EMBL" id="JAUYVI010000001">
    <property type="protein sequence ID" value="MDQ7246533.1"/>
    <property type="molecule type" value="Genomic_DNA"/>
</dbReference>
<keyword evidence="1" id="KW-0472">Membrane</keyword>
<proteinExistence type="predicted"/>